<evidence type="ECO:0000259" key="5">
    <source>
        <dbReference type="SMART" id="SM00382"/>
    </source>
</evidence>
<feature type="domain" description="Helix-hairpin-helix DNA-binding motif class 1" evidence="4">
    <location>
        <begin position="180"/>
        <end position="199"/>
    </location>
</feature>
<sequence length="729" mass="82376">MITLEGIVERIIFRNEENGYTVARINSTDGDLVIVGSATIFKTNLKYKFTGDFTYHNKYGEQFAFVDIEEVMPEGEAAIISYLSSAMIPHVGEKMAERIVNKFKDETLDVIENNPEKLLSVEGIGKKKYRDIKEALDKQYAMRKIFLYFSKYNLPASVILKIYKEYGEESIDLVMKNPYDLIGRVRGLGFKKADEIAESLGIKKDSDFRKIAGLKYALMLANRDGHTYLPLDKLIRVSEKILGLKFEDTDEIARTLTLEKNFFVERGGEDYNCYIARYLAAENYVAGKLNDLNISFDEDKNFDIDKKIIETEKFRGIELSKTQRIAVREAINRGVFVITGGPGTGKTTTLKVLIDIFESMDKVIKLAAPTGRAAKRMKEQTGREAFTIHKLLEIGFAGDIGFSNVEELECDVLILDEVSMVDILLMETLLKSIESPTRLILVGDKDQLPSVGAGNVLADILKSGVVESVNLEEIFRQSEQSMIVKNAHLINKGEMPILNVGDFFMIAERGEVKGLEVIKDLVKTRLPNYFNVSESEVQVLTPTKKGNHGTLNLNKVLQEHLNKNEECLEALGKKFKLGDRVLQTKNNYELESKVENEFYEDRQKGVFNGDLGYISKIDKENKKLTVVFDDVRSVEYSSDNLDELALAYAMTIHKSQGSEFPVVVIPLYPAAPMLLTRNLIYTAITRASKAVVLVGRSEYLVKMIENNKTVKRYSNLAEKLRKQNEINGK</sequence>
<dbReference type="SMART" id="SM00382">
    <property type="entry name" value="AAA"/>
    <property type="match status" value="1"/>
</dbReference>
<dbReference type="InterPro" id="IPR003583">
    <property type="entry name" value="Hlx-hairpin-Hlx_DNA-bd_motif"/>
</dbReference>
<dbReference type="InterPro" id="IPR027785">
    <property type="entry name" value="UvrD-like_helicase_C"/>
</dbReference>
<dbReference type="Pfam" id="PF14520">
    <property type="entry name" value="HHH_5"/>
    <property type="match status" value="1"/>
</dbReference>
<dbReference type="InterPro" id="IPR003593">
    <property type="entry name" value="AAA+_ATPase"/>
</dbReference>
<keyword evidence="7" id="KW-1185">Reference proteome</keyword>
<feature type="domain" description="AAA+ ATPase" evidence="5">
    <location>
        <begin position="332"/>
        <end position="511"/>
    </location>
</feature>
<dbReference type="Proteomes" id="UP001491691">
    <property type="component" value="Unassembled WGS sequence"/>
</dbReference>
<dbReference type="SUPFAM" id="SSF52540">
    <property type="entry name" value="P-loop containing nucleoside triphosphate hydrolases"/>
    <property type="match status" value="2"/>
</dbReference>
<keyword evidence="3" id="KW-0413">Isomerase</keyword>
<dbReference type="InterPro" id="IPR006345">
    <property type="entry name" value="RecD2"/>
</dbReference>
<evidence type="ECO:0000313" key="7">
    <source>
        <dbReference type="Proteomes" id="UP001491691"/>
    </source>
</evidence>
<dbReference type="Pfam" id="PF14490">
    <property type="entry name" value="HHH_RecD2"/>
    <property type="match status" value="1"/>
</dbReference>
<proteinExistence type="inferred from homology"/>
<dbReference type="EC" id="5.6.2.3" evidence="3"/>
<evidence type="ECO:0000313" key="6">
    <source>
        <dbReference type="EMBL" id="MEQ3346811.1"/>
    </source>
</evidence>
<dbReference type="CDD" id="cd18809">
    <property type="entry name" value="SF1_C_RecD"/>
    <property type="match status" value="1"/>
</dbReference>
<dbReference type="SUPFAM" id="SSF47781">
    <property type="entry name" value="RuvA domain 2-like"/>
    <property type="match status" value="1"/>
</dbReference>
<feature type="domain" description="Helix-hairpin-helix DNA-binding motif class 1" evidence="4">
    <location>
        <begin position="116"/>
        <end position="135"/>
    </location>
</feature>
<evidence type="ECO:0000259" key="4">
    <source>
        <dbReference type="SMART" id="SM00278"/>
    </source>
</evidence>
<keyword evidence="3" id="KW-0378">Hydrolase</keyword>
<reference evidence="6 7" key="1">
    <citation type="submission" date="2024-04" db="EMBL/GenBank/DDBJ databases">
        <title>Human intestinal bacterial collection.</title>
        <authorList>
            <person name="Pauvert C."/>
            <person name="Hitch T.C.A."/>
            <person name="Clavel T."/>
        </authorList>
    </citation>
    <scope>NUCLEOTIDE SEQUENCE [LARGE SCALE GENOMIC DNA]</scope>
    <source>
        <strain evidence="6 7">CLA-SR-H019</strain>
    </source>
</reference>
<accession>A0ABV1J0Y0</accession>
<dbReference type="Pfam" id="PF23139">
    <property type="entry name" value="OB_YrrC"/>
    <property type="match status" value="1"/>
</dbReference>
<dbReference type="Pfam" id="PF13538">
    <property type="entry name" value="UvrD_C_2"/>
    <property type="match status" value="1"/>
</dbReference>
<dbReference type="InterPro" id="IPR050534">
    <property type="entry name" value="Coronavir_polyprotein_1ab"/>
</dbReference>
<dbReference type="Gene3D" id="1.10.10.2220">
    <property type="match status" value="1"/>
</dbReference>
<dbReference type="InterPro" id="IPR027417">
    <property type="entry name" value="P-loop_NTPase"/>
</dbReference>
<gene>
    <name evidence="3" type="primary">recD2</name>
    <name evidence="6" type="ORF">AAA073_05115</name>
</gene>
<dbReference type="Gene3D" id="1.10.150.20">
    <property type="entry name" value="5' to 3' exonuclease, C-terminal subdomain"/>
    <property type="match status" value="1"/>
</dbReference>
<comment type="function">
    <text evidence="3">DNA-dependent ATPase and ATP-dependent 5'-3' DNA helicase. Has no activity on blunt DNA or DNA with 3'-overhangs, requires at least 10 bases of 5'-ssDNA for helicase activity.</text>
</comment>
<keyword evidence="3" id="KW-0238">DNA-binding</keyword>
<keyword evidence="3" id="KW-0347">Helicase</keyword>
<keyword evidence="1 3" id="KW-0547">Nucleotide-binding</keyword>
<dbReference type="InterPro" id="IPR029493">
    <property type="entry name" value="RecD2-like_HHH"/>
</dbReference>
<comment type="catalytic activity">
    <reaction evidence="3">
        <text>ATP + H2O = ADP + phosphate + H(+)</text>
        <dbReference type="Rhea" id="RHEA:13065"/>
        <dbReference type="ChEBI" id="CHEBI:15377"/>
        <dbReference type="ChEBI" id="CHEBI:15378"/>
        <dbReference type="ChEBI" id="CHEBI:30616"/>
        <dbReference type="ChEBI" id="CHEBI:43474"/>
        <dbReference type="ChEBI" id="CHEBI:456216"/>
        <dbReference type="EC" id="5.6.2.3"/>
    </reaction>
</comment>
<name>A0ABV1J0Y0_9FIRM</name>
<dbReference type="Pfam" id="PF18335">
    <property type="entry name" value="SH3_13"/>
    <property type="match status" value="1"/>
</dbReference>
<dbReference type="Gene3D" id="3.40.50.300">
    <property type="entry name" value="P-loop containing nucleotide triphosphate hydrolases"/>
    <property type="match status" value="2"/>
</dbReference>
<dbReference type="NCBIfam" id="TIGR01448">
    <property type="entry name" value="recD_rel"/>
    <property type="match status" value="1"/>
</dbReference>
<dbReference type="HAMAP" id="MF_01488">
    <property type="entry name" value="RecD2"/>
    <property type="match status" value="1"/>
</dbReference>
<feature type="binding site" evidence="3">
    <location>
        <begin position="343"/>
        <end position="347"/>
    </location>
    <ligand>
        <name>ATP</name>
        <dbReference type="ChEBI" id="CHEBI:30616"/>
    </ligand>
</feature>
<keyword evidence="2 3" id="KW-0067">ATP-binding</keyword>
<dbReference type="PANTHER" id="PTHR43788:SF6">
    <property type="entry name" value="DNA HELICASE B"/>
    <property type="match status" value="1"/>
</dbReference>
<dbReference type="InterPro" id="IPR010994">
    <property type="entry name" value="RuvA_2-like"/>
</dbReference>
<comment type="similarity">
    <text evidence="3">Belongs to the RecD family. RecD2 subfamily.</text>
</comment>
<dbReference type="RefSeq" id="WP_349188694.1">
    <property type="nucleotide sequence ID" value="NZ_JBBNPP010000007.1"/>
</dbReference>
<comment type="caution">
    <text evidence="6">The sequence shown here is derived from an EMBL/GenBank/DDBJ whole genome shotgun (WGS) entry which is preliminary data.</text>
</comment>
<protein>
    <recommendedName>
        <fullName evidence="3">ATP-dependent RecD2 DNA helicase</fullName>
        <ecNumber evidence="3">5.6.2.3</ecNumber>
    </recommendedName>
    <alternativeName>
        <fullName evidence="3">DNA 5'-3' helicase subunit RecD2</fullName>
    </alternativeName>
</protein>
<evidence type="ECO:0000256" key="3">
    <source>
        <dbReference type="HAMAP-Rule" id="MF_01488"/>
    </source>
</evidence>
<organism evidence="6 7">
    <name type="scientific">Peptoniphilus senegalensis</name>
    <dbReference type="NCBI Taxonomy" id="1465757"/>
    <lineage>
        <taxon>Bacteria</taxon>
        <taxon>Bacillati</taxon>
        <taxon>Bacillota</taxon>
        <taxon>Tissierellia</taxon>
        <taxon>Tissierellales</taxon>
        <taxon>Peptoniphilaceae</taxon>
        <taxon>Peptoniphilus</taxon>
    </lineage>
</organism>
<evidence type="ECO:0000256" key="1">
    <source>
        <dbReference type="ARBA" id="ARBA00022741"/>
    </source>
</evidence>
<dbReference type="InterPro" id="IPR041451">
    <property type="entry name" value="RecD2_SH13"/>
</dbReference>
<evidence type="ECO:0000256" key="2">
    <source>
        <dbReference type="ARBA" id="ARBA00022840"/>
    </source>
</evidence>
<dbReference type="PANTHER" id="PTHR43788">
    <property type="entry name" value="DNA2/NAM7 HELICASE FAMILY MEMBER"/>
    <property type="match status" value="1"/>
</dbReference>
<dbReference type="Pfam" id="PF13604">
    <property type="entry name" value="AAA_30"/>
    <property type="match status" value="1"/>
</dbReference>
<feature type="domain" description="Helix-hairpin-helix DNA-binding motif class 1" evidence="4">
    <location>
        <begin position="84"/>
        <end position="102"/>
    </location>
</feature>
<dbReference type="EMBL" id="JBBNPP010000007">
    <property type="protein sequence ID" value="MEQ3346811.1"/>
    <property type="molecule type" value="Genomic_DNA"/>
</dbReference>
<dbReference type="Gene3D" id="2.30.30.940">
    <property type="match status" value="1"/>
</dbReference>
<dbReference type="SMART" id="SM00278">
    <property type="entry name" value="HhH1"/>
    <property type="match status" value="3"/>
</dbReference>
<dbReference type="InterPro" id="IPR055446">
    <property type="entry name" value="RecD2_N_OB"/>
</dbReference>
<dbReference type="CDD" id="cd17933">
    <property type="entry name" value="DEXSc_RecD-like"/>
    <property type="match status" value="1"/>
</dbReference>